<dbReference type="STRING" id="1221996.QY95_01357"/>
<proteinExistence type="predicted"/>
<keyword evidence="2" id="KW-1185">Reference proteome</keyword>
<dbReference type="EMBL" id="JWIR02000027">
    <property type="protein sequence ID" value="KKB40783.1"/>
    <property type="molecule type" value="Genomic_DNA"/>
</dbReference>
<gene>
    <name evidence="1" type="ORF">QY95_01357</name>
</gene>
<dbReference type="AlphaFoldDB" id="A0A0F5I5P3"/>
<reference evidence="1" key="1">
    <citation type="submission" date="2015-02" db="EMBL/GenBank/DDBJ databases">
        <title>Genome Assembly of Bacillaceae bacterium MTCC 8252.</title>
        <authorList>
            <person name="Verma A."/>
            <person name="Khatri I."/>
            <person name="Mual P."/>
            <person name="Subramanian S."/>
            <person name="Krishnamurthi S."/>
        </authorList>
    </citation>
    <scope>NUCLEOTIDE SEQUENCE [LARGE SCALE GENOMIC DNA]</scope>
    <source>
        <strain evidence="1">MTCC 8252</strain>
    </source>
</reference>
<name>A0A0F5I5P3_BACTR</name>
<comment type="caution">
    <text evidence="1">The sequence shown here is derived from an EMBL/GenBank/DDBJ whole genome shotgun (WGS) entry which is preliminary data.</text>
</comment>
<sequence length="42" mass="5443">MIKEFFWFNFYENRVNIKRLVFQSFNQLEERKNKQKIEKMQL</sequence>
<organism evidence="1 2">
    <name type="scientific">Bacillus thermotolerans</name>
    <name type="common">Quasibacillus thermotolerans</name>
    <dbReference type="NCBI Taxonomy" id="1221996"/>
    <lineage>
        <taxon>Bacteria</taxon>
        <taxon>Bacillati</taxon>
        <taxon>Bacillota</taxon>
        <taxon>Bacilli</taxon>
        <taxon>Bacillales</taxon>
        <taxon>Bacillaceae</taxon>
        <taxon>Bacillus</taxon>
    </lineage>
</organism>
<evidence type="ECO:0000313" key="2">
    <source>
        <dbReference type="Proteomes" id="UP000031563"/>
    </source>
</evidence>
<dbReference type="Proteomes" id="UP000031563">
    <property type="component" value="Unassembled WGS sequence"/>
</dbReference>
<accession>A0A0F5I5P3</accession>
<evidence type="ECO:0000313" key="1">
    <source>
        <dbReference type="EMBL" id="KKB40783.1"/>
    </source>
</evidence>
<protein>
    <submittedName>
        <fullName evidence="1">Uncharacterized protein</fullName>
    </submittedName>
</protein>